<dbReference type="PANTHER" id="PTHR10361">
    <property type="entry name" value="SODIUM-BILE ACID COTRANSPORTER"/>
    <property type="match status" value="1"/>
</dbReference>
<dbReference type="GO" id="GO:0016020">
    <property type="term" value="C:membrane"/>
    <property type="evidence" value="ECO:0007669"/>
    <property type="project" value="UniProtKB-SubCell"/>
</dbReference>
<evidence type="ECO:0000256" key="5">
    <source>
        <dbReference type="SAM" id="Phobius"/>
    </source>
</evidence>
<keyword evidence="3 5" id="KW-1133">Transmembrane helix</keyword>
<feature type="transmembrane region" description="Helical" evidence="5">
    <location>
        <begin position="222"/>
        <end position="245"/>
    </location>
</feature>
<dbReference type="InterPro" id="IPR002657">
    <property type="entry name" value="BilAc:Na_symport/Acr3"/>
</dbReference>
<feature type="transmembrane region" description="Helical" evidence="5">
    <location>
        <begin position="257"/>
        <end position="280"/>
    </location>
</feature>
<reference evidence="6 7" key="1">
    <citation type="submission" date="2021-02" db="EMBL/GenBank/DDBJ databases">
        <title>Alicyclobacillus curvatus sp. nov. and Alicyclobacillus mengziensis sp. nov., two acidophilic bacteria isolated from acid mine drainage.</title>
        <authorList>
            <person name="Huang Y."/>
        </authorList>
    </citation>
    <scope>NUCLEOTIDE SEQUENCE [LARGE SCALE GENOMIC DNA]</scope>
    <source>
        <strain evidence="6 7">S30H14</strain>
    </source>
</reference>
<proteinExistence type="predicted"/>
<dbReference type="InterPro" id="IPR004710">
    <property type="entry name" value="Bilac:Na_transpt"/>
</dbReference>
<comment type="subcellular location">
    <subcellularLocation>
        <location evidence="1">Membrane</location>
        <topology evidence="1">Multi-pass membrane protein</topology>
    </subcellularLocation>
</comment>
<evidence type="ECO:0000256" key="4">
    <source>
        <dbReference type="ARBA" id="ARBA00023136"/>
    </source>
</evidence>
<keyword evidence="2 5" id="KW-0812">Transmembrane</keyword>
<dbReference type="KEGG" id="afx:JZ786_04420"/>
<accession>A0A9X7W052</accession>
<dbReference type="EMBL" id="CP071182">
    <property type="protein sequence ID" value="QSO48246.1"/>
    <property type="molecule type" value="Genomic_DNA"/>
</dbReference>
<protein>
    <submittedName>
        <fullName evidence="6">Bile acid:sodium symporter family protein</fullName>
    </submittedName>
</protein>
<dbReference type="Proteomes" id="UP000663505">
    <property type="component" value="Chromosome"/>
</dbReference>
<dbReference type="InterPro" id="IPR038770">
    <property type="entry name" value="Na+/solute_symporter_sf"/>
</dbReference>
<organism evidence="6 7">
    <name type="scientific">Alicyclobacillus mengziensis</name>
    <dbReference type="NCBI Taxonomy" id="2931921"/>
    <lineage>
        <taxon>Bacteria</taxon>
        <taxon>Bacillati</taxon>
        <taxon>Bacillota</taxon>
        <taxon>Bacilli</taxon>
        <taxon>Bacillales</taxon>
        <taxon>Alicyclobacillaceae</taxon>
        <taxon>Alicyclobacillus</taxon>
    </lineage>
</organism>
<dbReference type="PANTHER" id="PTHR10361:SF28">
    <property type="entry name" value="P3 PROTEIN-RELATED"/>
    <property type="match status" value="1"/>
</dbReference>
<keyword evidence="7" id="KW-1185">Reference proteome</keyword>
<dbReference type="Pfam" id="PF01758">
    <property type="entry name" value="SBF"/>
    <property type="match status" value="1"/>
</dbReference>
<feature type="transmembrane region" description="Helical" evidence="5">
    <location>
        <begin position="110"/>
        <end position="128"/>
    </location>
</feature>
<name>A0A9X7W052_9BACL</name>
<sequence length="325" mass="34464">MRTLHFIFNRLMVLWLIACSLVAFFAPKPFLFLKPSLLWLLAAVLFFMGLTLEWSDIGRIFKRPIGLIVGIVAKWIIVPLVAYLCAVIFFSSNPQLAAGVIMDGSTPSGVSANLFTFLSGGTVALSVSMSAINTLISPLLTPGATAMLAHHFVHVSAKSIFIQMVQVVLVPVLLGLILRSVFRKAVTTVQSALPVLSAITLDLIVLDLVASGALTIAKNADVIPKIIMVTCIQIIVTLALGYAVGKVFKLPTADRKAIMFEVGIYNSGLGAALAATNIGALASLPALANTIFNLIIGALVTAYFAYKNSKSSATDTPSMPTAVSE</sequence>
<evidence type="ECO:0000256" key="1">
    <source>
        <dbReference type="ARBA" id="ARBA00004141"/>
    </source>
</evidence>
<feature type="transmembrane region" description="Helical" evidence="5">
    <location>
        <begin position="7"/>
        <end position="25"/>
    </location>
</feature>
<feature type="transmembrane region" description="Helical" evidence="5">
    <location>
        <begin position="286"/>
        <end position="306"/>
    </location>
</feature>
<evidence type="ECO:0000256" key="3">
    <source>
        <dbReference type="ARBA" id="ARBA00022989"/>
    </source>
</evidence>
<feature type="transmembrane region" description="Helical" evidence="5">
    <location>
        <begin position="193"/>
        <end position="216"/>
    </location>
</feature>
<dbReference type="RefSeq" id="WP_206657582.1">
    <property type="nucleotide sequence ID" value="NZ_CP071182.1"/>
</dbReference>
<keyword evidence="4 5" id="KW-0472">Membrane</keyword>
<evidence type="ECO:0000313" key="6">
    <source>
        <dbReference type="EMBL" id="QSO48246.1"/>
    </source>
</evidence>
<feature type="transmembrane region" description="Helical" evidence="5">
    <location>
        <begin position="67"/>
        <end position="90"/>
    </location>
</feature>
<evidence type="ECO:0000313" key="7">
    <source>
        <dbReference type="Proteomes" id="UP000663505"/>
    </source>
</evidence>
<gene>
    <name evidence="6" type="ORF">JZ786_04420</name>
</gene>
<feature type="transmembrane region" description="Helical" evidence="5">
    <location>
        <begin position="135"/>
        <end position="154"/>
    </location>
</feature>
<feature type="transmembrane region" description="Helical" evidence="5">
    <location>
        <begin position="160"/>
        <end position="181"/>
    </location>
</feature>
<evidence type="ECO:0000256" key="2">
    <source>
        <dbReference type="ARBA" id="ARBA00022692"/>
    </source>
</evidence>
<dbReference type="AlphaFoldDB" id="A0A9X7W052"/>
<dbReference type="Gene3D" id="1.20.1530.20">
    <property type="match status" value="1"/>
</dbReference>
<feature type="transmembrane region" description="Helical" evidence="5">
    <location>
        <begin position="37"/>
        <end position="55"/>
    </location>
</feature>